<dbReference type="EMBL" id="CP034345">
    <property type="protein sequence ID" value="QGX95056.1"/>
    <property type="molecule type" value="Genomic_DNA"/>
</dbReference>
<dbReference type="HAMAP" id="MF_01086">
    <property type="entry name" value="UPF0284"/>
    <property type="match status" value="1"/>
</dbReference>
<dbReference type="RefSeq" id="WP_157689512.1">
    <property type="nucleotide sequence ID" value="NZ_CP034345.1"/>
</dbReference>
<dbReference type="PANTHER" id="PTHR38811:SF1">
    <property type="entry name" value="UPF0284 PROTEIN SLL1500"/>
    <property type="match status" value="1"/>
</dbReference>
<dbReference type="KEGG" id="hra:EI982_09770"/>
<evidence type="ECO:0000256" key="2">
    <source>
        <dbReference type="SAM" id="MobiDB-lite"/>
    </source>
</evidence>
<dbReference type="InterPro" id="IPR036087">
    <property type="entry name" value="Nict_dMeBzImd_PRibTrfase_sf"/>
</dbReference>
<accession>A0A6B9F3Q5</accession>
<dbReference type="CDD" id="cd02439">
    <property type="entry name" value="DMB-PRT_CobT"/>
    <property type="match status" value="1"/>
</dbReference>
<comment type="similarity">
    <text evidence="1">Belongs to the UPF0284 family.</text>
</comment>
<dbReference type="InterPro" id="IPR003200">
    <property type="entry name" value="Nict_dMeBzImd_PRibTrfase"/>
</dbReference>
<dbReference type="InterPro" id="IPR002805">
    <property type="entry name" value="Nict_dMeBzImd_PRibTrfase_arc"/>
</dbReference>
<evidence type="ECO:0000313" key="4">
    <source>
        <dbReference type="Proteomes" id="UP000428325"/>
    </source>
</evidence>
<evidence type="ECO:0000313" key="3">
    <source>
        <dbReference type="EMBL" id="QGX95056.1"/>
    </source>
</evidence>
<organism evidence="3 4">
    <name type="scientific">Haloplanus rallus</name>
    <dbReference type="NCBI Taxonomy" id="1816183"/>
    <lineage>
        <taxon>Archaea</taxon>
        <taxon>Methanobacteriati</taxon>
        <taxon>Methanobacteriota</taxon>
        <taxon>Stenosarchaea group</taxon>
        <taxon>Halobacteria</taxon>
        <taxon>Halobacteriales</taxon>
        <taxon>Haloferacaceae</taxon>
        <taxon>Haloplanus</taxon>
    </lineage>
</organism>
<dbReference type="OrthoDB" id="9136at2157"/>
<sequence length="334" mass="33404">MTRLVLVAGTTGTARIDGISAAGADADLRAHTPSADAELIEYGHLVRAPVVPVSPTGCPTPAAVTRAVRERVGFETLVVDAGLAKPTGAPTVGVGAKPGRDVREADPVPTAPGAWVAARKLGRNLPDDELVVGETIPGGTTTALGVLRALGVDAASEGGAVVSSSLPENPLALKREVIEAAFEASDLEPGEAAYRPELAVRFVGDPVLAVVAGLTAGALESGTDVILGGGTQLLAAAALVRHAGVADPLTLASTSYVAADADLSLAADLDCETVVTDPGFGGRDDALARYADGEAKEGAGMGGALLLAERTGALDTVADGTLEVVERISPRHGP</sequence>
<dbReference type="GeneID" id="43369825"/>
<reference evidence="3 4" key="1">
    <citation type="submission" date="2018-12" db="EMBL/GenBank/DDBJ databases">
        <title>Complete genome sequence of Haloplanus rallus MBLA0036.</title>
        <authorList>
            <person name="Nam Y.-d."/>
            <person name="Kang J."/>
            <person name="Chung W.-H."/>
            <person name="Park Y.S."/>
        </authorList>
    </citation>
    <scope>NUCLEOTIDE SEQUENCE [LARGE SCALE GENOMIC DNA]</scope>
    <source>
        <strain evidence="3 4">MBLA0036</strain>
    </source>
</reference>
<evidence type="ECO:0000256" key="1">
    <source>
        <dbReference type="HAMAP-Rule" id="MF_01086"/>
    </source>
</evidence>
<dbReference type="GO" id="GO:0008939">
    <property type="term" value="F:nicotinate-nucleotide-dimethylbenzimidazole phosphoribosyltransferase activity"/>
    <property type="evidence" value="ECO:0007669"/>
    <property type="project" value="InterPro"/>
</dbReference>
<dbReference type="AlphaFoldDB" id="A0A6B9F3Q5"/>
<name>A0A6B9F3Q5_9EURY</name>
<protein>
    <recommendedName>
        <fullName evidence="1">UPF0284 protein EI982_09770</fullName>
    </recommendedName>
</protein>
<dbReference type="NCBIfam" id="NF003371">
    <property type="entry name" value="PRK04447.1-4"/>
    <property type="match status" value="1"/>
</dbReference>
<keyword evidence="4" id="KW-1185">Reference proteome</keyword>
<feature type="region of interest" description="Disordered" evidence="2">
    <location>
        <begin position="90"/>
        <end position="109"/>
    </location>
</feature>
<dbReference type="PANTHER" id="PTHR38811">
    <property type="match status" value="1"/>
</dbReference>
<dbReference type="Gene3D" id="3.40.50.10210">
    <property type="match status" value="1"/>
</dbReference>
<proteinExistence type="inferred from homology"/>
<keyword evidence="3" id="KW-0328">Glycosyltransferase</keyword>
<gene>
    <name evidence="3" type="ORF">EI982_09770</name>
</gene>
<dbReference type="SUPFAM" id="SSF52733">
    <property type="entry name" value="Nicotinate mononucleotide:5,6-dimethylbenzimidazole phosphoribosyltransferase (CobT)"/>
    <property type="match status" value="1"/>
</dbReference>
<keyword evidence="3" id="KW-0808">Transferase</keyword>
<dbReference type="Proteomes" id="UP000428325">
    <property type="component" value="Chromosome"/>
</dbReference>